<protein>
    <submittedName>
        <fullName evidence="8">S8/S53 family peptidase</fullName>
    </submittedName>
</protein>
<organism evidence="8 9">
    <name type="scientific">Marinigracilibium pacificum</name>
    <dbReference type="NCBI Taxonomy" id="2729599"/>
    <lineage>
        <taxon>Bacteria</taxon>
        <taxon>Pseudomonadati</taxon>
        <taxon>Bacteroidota</taxon>
        <taxon>Cytophagia</taxon>
        <taxon>Cytophagales</taxon>
        <taxon>Flammeovirgaceae</taxon>
        <taxon>Marinigracilibium</taxon>
    </lineage>
</organism>
<feature type="active site" description="Charge relay system" evidence="5">
    <location>
        <position position="281"/>
    </location>
</feature>
<dbReference type="InterPro" id="IPR015500">
    <property type="entry name" value="Peptidase_S8_subtilisin-rel"/>
</dbReference>
<dbReference type="CDD" id="cd00306">
    <property type="entry name" value="Peptidases_S8_S53"/>
    <property type="match status" value="1"/>
</dbReference>
<dbReference type="InterPro" id="IPR036852">
    <property type="entry name" value="Peptidase_S8/S53_dom_sf"/>
</dbReference>
<dbReference type="PANTHER" id="PTHR43806:SF11">
    <property type="entry name" value="CEREVISIN-RELATED"/>
    <property type="match status" value="1"/>
</dbReference>
<dbReference type="InterPro" id="IPR000209">
    <property type="entry name" value="Peptidase_S8/S53_dom"/>
</dbReference>
<comment type="caution">
    <text evidence="8">The sequence shown here is derived from an EMBL/GenBank/DDBJ whole genome shotgun (WGS) entry which is preliminary data.</text>
</comment>
<keyword evidence="6" id="KW-0732">Signal</keyword>
<sequence length="509" mass="55115">MRNSTRLILVMIFMVSMSSCEWEDNPVHRNNFVQISKSEINSLIDKSLQQNDQFTWSTLSDNELYSAIIAYDSVAVIGYQPLEISEINWNSIDVSSGEWSNSVKHIIDKVEDAHSRDGIKIPDEGLLSNAHDQLPFLKIKISSPAAVAALRKMGEVRFVEPYTYYYSEEEEDANSRIMSKLGCGNSPDSYLEPEDFVSASPSVKIPWNYYKSNIPQAWAKTTGKGVTIGMIDTGISPDQALLNSQFNSGNSSGRYIQKYGTYVSSWWWWANPDGPNDKCGHGTQMSGTIAGPRGTSGASVGVAYNANFVGVRGTGDVVIEGGNEKDGVTDALVLLGNRTDVRIISMSIGSPLSSGQVADGIRYAYARGKLIFCAAGTSTSLTTWYGVIFPANMNETVAVTGITDAGYKRCSNCHSGSKVDFTIVMQRDSDSDRTSLTLAQSGSAPSRVGGSSVATATTAGIAGLIWSTDLSQSRAEVLDKLKRSAELYPNRNGSFGWGTIDANKAITLQ</sequence>
<dbReference type="Pfam" id="PF00082">
    <property type="entry name" value="Peptidase_S8"/>
    <property type="match status" value="1"/>
</dbReference>
<dbReference type="PROSITE" id="PS00136">
    <property type="entry name" value="SUBTILASE_ASP"/>
    <property type="match status" value="1"/>
</dbReference>
<dbReference type="PRINTS" id="PR00723">
    <property type="entry name" value="SUBTILISIN"/>
</dbReference>
<comment type="similarity">
    <text evidence="1 5">Belongs to the peptidase S8 family.</text>
</comment>
<dbReference type="EMBL" id="JABBNU010000005">
    <property type="protein sequence ID" value="NMM48705.1"/>
    <property type="molecule type" value="Genomic_DNA"/>
</dbReference>
<evidence type="ECO:0000256" key="3">
    <source>
        <dbReference type="ARBA" id="ARBA00022801"/>
    </source>
</evidence>
<feature type="active site" description="Charge relay system" evidence="5">
    <location>
        <position position="232"/>
    </location>
</feature>
<dbReference type="PROSITE" id="PS51257">
    <property type="entry name" value="PROKAR_LIPOPROTEIN"/>
    <property type="match status" value="1"/>
</dbReference>
<dbReference type="GO" id="GO:0004252">
    <property type="term" value="F:serine-type endopeptidase activity"/>
    <property type="evidence" value="ECO:0007669"/>
    <property type="project" value="UniProtKB-UniRule"/>
</dbReference>
<evidence type="ECO:0000256" key="6">
    <source>
        <dbReference type="SAM" id="SignalP"/>
    </source>
</evidence>
<feature type="active site" description="Charge relay system" evidence="5">
    <location>
        <position position="452"/>
    </location>
</feature>
<evidence type="ECO:0000256" key="2">
    <source>
        <dbReference type="ARBA" id="ARBA00022670"/>
    </source>
</evidence>
<dbReference type="Gene3D" id="3.40.50.200">
    <property type="entry name" value="Peptidase S8/S53 domain"/>
    <property type="match status" value="1"/>
</dbReference>
<evidence type="ECO:0000256" key="1">
    <source>
        <dbReference type="ARBA" id="ARBA00011073"/>
    </source>
</evidence>
<evidence type="ECO:0000259" key="7">
    <source>
        <dbReference type="Pfam" id="PF00082"/>
    </source>
</evidence>
<dbReference type="PANTHER" id="PTHR43806">
    <property type="entry name" value="PEPTIDASE S8"/>
    <property type="match status" value="1"/>
</dbReference>
<dbReference type="RefSeq" id="WP_169680886.1">
    <property type="nucleotide sequence ID" value="NZ_JABBNU010000005.1"/>
</dbReference>
<feature type="signal peptide" evidence="6">
    <location>
        <begin position="1"/>
        <end position="22"/>
    </location>
</feature>
<dbReference type="PROSITE" id="PS51892">
    <property type="entry name" value="SUBTILASE"/>
    <property type="match status" value="1"/>
</dbReference>
<keyword evidence="9" id="KW-1185">Reference proteome</keyword>
<keyword evidence="3 5" id="KW-0378">Hydrolase</keyword>
<dbReference type="GO" id="GO:0006508">
    <property type="term" value="P:proteolysis"/>
    <property type="evidence" value="ECO:0007669"/>
    <property type="project" value="UniProtKB-KW"/>
</dbReference>
<evidence type="ECO:0000256" key="5">
    <source>
        <dbReference type="PROSITE-ProRule" id="PRU01240"/>
    </source>
</evidence>
<dbReference type="AlphaFoldDB" id="A0A848IZJ0"/>
<name>A0A848IZJ0_9BACT</name>
<dbReference type="Proteomes" id="UP000559010">
    <property type="component" value="Unassembled WGS sequence"/>
</dbReference>
<keyword evidence="2 5" id="KW-0645">Protease</keyword>
<keyword evidence="4 5" id="KW-0720">Serine protease</keyword>
<evidence type="ECO:0000313" key="8">
    <source>
        <dbReference type="EMBL" id="NMM48705.1"/>
    </source>
</evidence>
<evidence type="ECO:0000256" key="4">
    <source>
        <dbReference type="ARBA" id="ARBA00022825"/>
    </source>
</evidence>
<accession>A0A848IZJ0</accession>
<feature type="domain" description="Peptidase S8/S53" evidence="7">
    <location>
        <begin position="223"/>
        <end position="498"/>
    </location>
</feature>
<proteinExistence type="inferred from homology"/>
<gene>
    <name evidence="8" type="ORF">HH304_09865</name>
</gene>
<dbReference type="SUPFAM" id="SSF52743">
    <property type="entry name" value="Subtilisin-like"/>
    <property type="match status" value="1"/>
</dbReference>
<dbReference type="InterPro" id="IPR050131">
    <property type="entry name" value="Peptidase_S8_subtilisin-like"/>
</dbReference>
<feature type="chain" id="PRO_5032635979" evidence="6">
    <location>
        <begin position="23"/>
        <end position="509"/>
    </location>
</feature>
<evidence type="ECO:0000313" key="9">
    <source>
        <dbReference type="Proteomes" id="UP000559010"/>
    </source>
</evidence>
<dbReference type="InterPro" id="IPR023827">
    <property type="entry name" value="Peptidase_S8_Asp-AS"/>
</dbReference>
<reference evidence="8 9" key="1">
    <citation type="submission" date="2020-04" db="EMBL/GenBank/DDBJ databases">
        <title>Flammeovirgaceae bacterium KN852 isolated from deep sea.</title>
        <authorList>
            <person name="Zhang D.-C."/>
        </authorList>
    </citation>
    <scope>NUCLEOTIDE SEQUENCE [LARGE SCALE GENOMIC DNA]</scope>
    <source>
        <strain evidence="8 9">KN852</strain>
    </source>
</reference>